<dbReference type="AlphaFoldDB" id="A0A5B2XGP4"/>
<evidence type="ECO:0000259" key="1">
    <source>
        <dbReference type="Pfam" id="PF00485"/>
    </source>
</evidence>
<sequence>MRDLFLVPPSAVHRRAVLLAGPSGSGKSTLAAHLGLPVLRLDDFYRNGDDLLLPRDEHGMVDWDDPESWHVEDALAAVVELATTGRVEAPVYAIGEDRRVGTHTVALDGAPLFVAEGLFADRLVNGCREAGVLADAIVLAPSPGVTFLRRLARDTAEARKPLPVLLRRGFRLWQEQPAVVRRCDQAGMRSCTPDRARKQLTEVINAMAAPSIPAGHWQGKVEVL</sequence>
<proteinExistence type="predicted"/>
<gene>
    <name evidence="2" type="ORF">F0L68_14925</name>
</gene>
<comment type="caution">
    <text evidence="2">The sequence shown here is derived from an EMBL/GenBank/DDBJ whole genome shotgun (WGS) entry which is preliminary data.</text>
</comment>
<name>A0A5B2XGP4_9PSEU</name>
<dbReference type="InterPro" id="IPR027417">
    <property type="entry name" value="P-loop_NTPase"/>
</dbReference>
<organism evidence="2 3">
    <name type="scientific">Solihabitans fulvus</name>
    <dbReference type="NCBI Taxonomy" id="1892852"/>
    <lineage>
        <taxon>Bacteria</taxon>
        <taxon>Bacillati</taxon>
        <taxon>Actinomycetota</taxon>
        <taxon>Actinomycetes</taxon>
        <taxon>Pseudonocardiales</taxon>
        <taxon>Pseudonocardiaceae</taxon>
        <taxon>Solihabitans</taxon>
    </lineage>
</organism>
<keyword evidence="2" id="KW-0418">Kinase</keyword>
<reference evidence="2 3" key="1">
    <citation type="submission" date="2019-09" db="EMBL/GenBank/DDBJ databases">
        <title>Goodfellowia gen. nov., a new genus of the Pseudonocardineae related to Actinoalloteichus, containing Goodfellowia coeruleoviolacea gen. nov., comb. nov. gen. nov., comb. nov.</title>
        <authorList>
            <person name="Labeda D."/>
        </authorList>
    </citation>
    <scope>NUCLEOTIDE SEQUENCE [LARGE SCALE GENOMIC DNA]</scope>
    <source>
        <strain evidence="2 3">AN110305</strain>
    </source>
</reference>
<reference evidence="2 3" key="2">
    <citation type="submission" date="2019-09" db="EMBL/GenBank/DDBJ databases">
        <authorList>
            <person name="Jin C."/>
        </authorList>
    </citation>
    <scope>NUCLEOTIDE SEQUENCE [LARGE SCALE GENOMIC DNA]</scope>
    <source>
        <strain evidence="2 3">AN110305</strain>
    </source>
</reference>
<dbReference type="EMBL" id="VUOB01000023">
    <property type="protein sequence ID" value="KAA2262021.1"/>
    <property type="molecule type" value="Genomic_DNA"/>
</dbReference>
<dbReference type="Pfam" id="PF00485">
    <property type="entry name" value="PRK"/>
    <property type="match status" value="1"/>
</dbReference>
<evidence type="ECO:0000313" key="2">
    <source>
        <dbReference type="EMBL" id="KAA2262021.1"/>
    </source>
</evidence>
<dbReference type="GO" id="GO:0005524">
    <property type="term" value="F:ATP binding"/>
    <property type="evidence" value="ECO:0007669"/>
    <property type="project" value="InterPro"/>
</dbReference>
<evidence type="ECO:0000313" key="3">
    <source>
        <dbReference type="Proteomes" id="UP000323454"/>
    </source>
</evidence>
<dbReference type="SUPFAM" id="SSF52540">
    <property type="entry name" value="P-loop containing nucleoside triphosphate hydrolases"/>
    <property type="match status" value="1"/>
</dbReference>
<dbReference type="Gene3D" id="3.40.50.300">
    <property type="entry name" value="P-loop containing nucleotide triphosphate hydrolases"/>
    <property type="match status" value="1"/>
</dbReference>
<dbReference type="InterPro" id="IPR006083">
    <property type="entry name" value="PRK/URK"/>
</dbReference>
<accession>A0A5B2XGP4</accession>
<dbReference type="OrthoDB" id="3691767at2"/>
<protein>
    <submittedName>
        <fullName evidence="2">Uridine kinase</fullName>
    </submittedName>
</protein>
<feature type="domain" description="Phosphoribulokinase/uridine kinase" evidence="1">
    <location>
        <begin position="19"/>
        <end position="157"/>
    </location>
</feature>
<keyword evidence="3" id="KW-1185">Reference proteome</keyword>
<dbReference type="GO" id="GO:0016301">
    <property type="term" value="F:kinase activity"/>
    <property type="evidence" value="ECO:0007669"/>
    <property type="project" value="UniProtKB-KW"/>
</dbReference>
<dbReference type="Proteomes" id="UP000323454">
    <property type="component" value="Unassembled WGS sequence"/>
</dbReference>
<keyword evidence="2" id="KW-0808">Transferase</keyword>